<feature type="transmembrane region" description="Helical" evidence="4">
    <location>
        <begin position="58"/>
        <end position="77"/>
    </location>
</feature>
<dbReference type="InterPro" id="IPR000160">
    <property type="entry name" value="GGDEF_dom"/>
</dbReference>
<dbReference type="PROSITE" id="PS50887">
    <property type="entry name" value="GGDEF"/>
    <property type="match status" value="1"/>
</dbReference>
<dbReference type="InterPro" id="IPR050469">
    <property type="entry name" value="Diguanylate_Cyclase"/>
</dbReference>
<dbReference type="EC" id="2.7.7.65" evidence="2"/>
<feature type="transmembrane region" description="Helical" evidence="4">
    <location>
        <begin position="147"/>
        <end position="177"/>
    </location>
</feature>
<evidence type="ECO:0000259" key="5">
    <source>
        <dbReference type="PROSITE" id="PS50887"/>
    </source>
</evidence>
<organism evidence="6 7">
    <name type="scientific">Oceanospirillum multiglobuliferum</name>
    <dbReference type="NCBI Taxonomy" id="64969"/>
    <lineage>
        <taxon>Bacteria</taxon>
        <taxon>Pseudomonadati</taxon>
        <taxon>Pseudomonadota</taxon>
        <taxon>Gammaproteobacteria</taxon>
        <taxon>Oceanospirillales</taxon>
        <taxon>Oceanospirillaceae</taxon>
        <taxon>Oceanospirillum</taxon>
    </lineage>
</organism>
<proteinExistence type="predicted"/>
<dbReference type="Gene3D" id="3.30.70.270">
    <property type="match status" value="1"/>
</dbReference>
<evidence type="ECO:0000313" key="7">
    <source>
        <dbReference type="Proteomes" id="UP000191418"/>
    </source>
</evidence>
<dbReference type="CDD" id="cd01949">
    <property type="entry name" value="GGDEF"/>
    <property type="match status" value="1"/>
</dbReference>
<dbReference type="EMBL" id="MTSM01000001">
    <property type="protein sequence ID" value="OPX56888.1"/>
    <property type="molecule type" value="Genomic_DNA"/>
</dbReference>
<dbReference type="PANTHER" id="PTHR45138">
    <property type="entry name" value="REGULATORY COMPONENTS OF SENSORY TRANSDUCTION SYSTEM"/>
    <property type="match status" value="1"/>
</dbReference>
<name>A0A1T4MUH1_9GAMM</name>
<feature type="transmembrane region" description="Helical" evidence="4">
    <location>
        <begin position="114"/>
        <end position="135"/>
    </location>
</feature>
<keyword evidence="4" id="KW-0812">Transmembrane</keyword>
<evidence type="ECO:0000313" key="6">
    <source>
        <dbReference type="EMBL" id="OPX56888.1"/>
    </source>
</evidence>
<feature type="transmembrane region" description="Helical" evidence="4">
    <location>
        <begin position="189"/>
        <end position="211"/>
    </location>
</feature>
<comment type="caution">
    <text evidence="6">The sequence shown here is derived from an EMBL/GenBank/DDBJ whole genome shotgun (WGS) entry which is preliminary data.</text>
</comment>
<keyword evidence="7" id="KW-1185">Reference proteome</keyword>
<dbReference type="InterPro" id="IPR029787">
    <property type="entry name" value="Nucleotide_cyclase"/>
</dbReference>
<evidence type="ECO:0000256" key="4">
    <source>
        <dbReference type="SAM" id="Phobius"/>
    </source>
</evidence>
<keyword evidence="4" id="KW-0472">Membrane</keyword>
<evidence type="ECO:0000256" key="1">
    <source>
        <dbReference type="ARBA" id="ARBA00001946"/>
    </source>
</evidence>
<dbReference type="GO" id="GO:0052621">
    <property type="term" value="F:diguanylate cyclase activity"/>
    <property type="evidence" value="ECO:0007669"/>
    <property type="project" value="UniProtKB-EC"/>
</dbReference>
<dbReference type="RefSeq" id="WP_159445592.1">
    <property type="nucleotide sequence ID" value="NZ_FUXG01000004.1"/>
</dbReference>
<dbReference type="Proteomes" id="UP000191418">
    <property type="component" value="Unassembled WGS sequence"/>
</dbReference>
<feature type="domain" description="GGDEF" evidence="5">
    <location>
        <begin position="256"/>
        <end position="386"/>
    </location>
</feature>
<dbReference type="SUPFAM" id="SSF55073">
    <property type="entry name" value="Nucleotide cyclase"/>
    <property type="match status" value="1"/>
</dbReference>
<comment type="catalytic activity">
    <reaction evidence="3">
        <text>2 GTP = 3',3'-c-di-GMP + 2 diphosphate</text>
        <dbReference type="Rhea" id="RHEA:24898"/>
        <dbReference type="ChEBI" id="CHEBI:33019"/>
        <dbReference type="ChEBI" id="CHEBI:37565"/>
        <dbReference type="ChEBI" id="CHEBI:58805"/>
        <dbReference type="EC" id="2.7.7.65"/>
    </reaction>
</comment>
<dbReference type="FunFam" id="3.30.70.270:FF:000001">
    <property type="entry name" value="Diguanylate cyclase domain protein"/>
    <property type="match status" value="1"/>
</dbReference>
<accession>A0A1T4MUH1</accession>
<dbReference type="PANTHER" id="PTHR45138:SF9">
    <property type="entry name" value="DIGUANYLATE CYCLASE DGCM-RELATED"/>
    <property type="match status" value="1"/>
</dbReference>
<sequence>MNRKTIKSFDDNHLNLSLWQQLIFLFESVRGYELFGLKQHPSDFNLVRAEYINSRVRLLALLFAVLTPLWIPVDYLILPWEHFQQMVVARIVFSLVLLWLWVRTSYIHSLDKARTRLVVLMVTPALFHLSTQFILGEYLLDERLASYTFLPFLIIAIHCVFPLTLKEGILLASFTIITLSTDELIQQRILTLASLNNLWLLGVIMGIAIWAQLSQLHMQLKLFEQATTDSLTRLLNRRSFMSLVENELSRAERYHRPLTMALFDLDFFKKVNDTYGHQAGDKVLIRFAELLKEELRTTDIIGRFGGEEFIVALPETSVTEAYKVIERILTNCRQQVVEVDEHRIQFTASAGLGEVLVDVLSSINHVDEALYSAKENGRDQVALVKASRSLAE</sequence>
<feature type="transmembrane region" description="Helical" evidence="4">
    <location>
        <begin position="83"/>
        <end position="102"/>
    </location>
</feature>
<dbReference type="OrthoDB" id="5296913at2"/>
<dbReference type="STRING" id="64969.SAMN02745127_00921"/>
<dbReference type="NCBIfam" id="TIGR00254">
    <property type="entry name" value="GGDEF"/>
    <property type="match status" value="1"/>
</dbReference>
<dbReference type="SMART" id="SM00267">
    <property type="entry name" value="GGDEF"/>
    <property type="match status" value="1"/>
</dbReference>
<dbReference type="InterPro" id="IPR043128">
    <property type="entry name" value="Rev_trsase/Diguanyl_cyclase"/>
</dbReference>
<comment type="cofactor">
    <cofactor evidence="1">
        <name>Mg(2+)</name>
        <dbReference type="ChEBI" id="CHEBI:18420"/>
    </cofactor>
</comment>
<reference evidence="6 7" key="1">
    <citation type="submission" date="2017-01" db="EMBL/GenBank/DDBJ databases">
        <title>Genome Sequencing of a Marine Spirillum, Oceanospirillum multiglobuliferum ATCC 33336, from Japan.</title>
        <authorList>
            <person name="Carney J.G."/>
            <person name="Trachtenberg A.M."/>
            <person name="Rheaume B.A."/>
            <person name="Linnane J.D."/>
            <person name="Pitts N.L."/>
            <person name="Mykles D.L."/>
            <person name="Maclea K.S."/>
        </authorList>
    </citation>
    <scope>NUCLEOTIDE SEQUENCE [LARGE SCALE GENOMIC DNA]</scope>
    <source>
        <strain evidence="6 7">ATCC 33336</strain>
    </source>
</reference>
<protein>
    <recommendedName>
        <fullName evidence="2">diguanylate cyclase</fullName>
        <ecNumber evidence="2">2.7.7.65</ecNumber>
    </recommendedName>
</protein>
<dbReference type="AlphaFoldDB" id="A0A1T4MUH1"/>
<evidence type="ECO:0000256" key="2">
    <source>
        <dbReference type="ARBA" id="ARBA00012528"/>
    </source>
</evidence>
<evidence type="ECO:0000256" key="3">
    <source>
        <dbReference type="ARBA" id="ARBA00034247"/>
    </source>
</evidence>
<keyword evidence="4" id="KW-1133">Transmembrane helix</keyword>
<gene>
    <name evidence="6" type="ORF">BTE48_00175</name>
</gene>
<dbReference type="Pfam" id="PF00990">
    <property type="entry name" value="GGDEF"/>
    <property type="match status" value="1"/>
</dbReference>